<dbReference type="SMART" id="SM00336">
    <property type="entry name" value="BBOX"/>
    <property type="match status" value="1"/>
</dbReference>
<dbReference type="Proteomes" id="UP000039865">
    <property type="component" value="Unassembled WGS sequence"/>
</dbReference>
<dbReference type="PANTHER" id="PTHR46260:SF3">
    <property type="entry name" value="RING-TYPE DOMAIN-CONTAINING PROTEIN"/>
    <property type="match status" value="1"/>
</dbReference>
<evidence type="ECO:0000256" key="2">
    <source>
        <dbReference type="ARBA" id="ARBA00022723"/>
    </source>
</evidence>
<feature type="domain" description="B box-type" evidence="8">
    <location>
        <begin position="86"/>
        <end position="127"/>
    </location>
</feature>
<dbReference type="EMBL" id="CCKQ01009036">
    <property type="protein sequence ID" value="CDW80501.1"/>
    <property type="molecule type" value="Genomic_DNA"/>
</dbReference>
<dbReference type="SUPFAM" id="SSF57850">
    <property type="entry name" value="RING/U-box"/>
    <property type="match status" value="1"/>
</dbReference>
<dbReference type="SMART" id="SM00612">
    <property type="entry name" value="Kelch"/>
    <property type="match status" value="3"/>
</dbReference>
<dbReference type="InParanoid" id="A0A078AF84"/>
<dbReference type="AlphaFoldDB" id="A0A078AF84"/>
<evidence type="ECO:0000313" key="10">
    <source>
        <dbReference type="Proteomes" id="UP000039865"/>
    </source>
</evidence>
<dbReference type="InterPro" id="IPR013083">
    <property type="entry name" value="Znf_RING/FYVE/PHD"/>
</dbReference>
<evidence type="ECO:0000313" key="9">
    <source>
        <dbReference type="EMBL" id="CDW80501.1"/>
    </source>
</evidence>
<dbReference type="CDD" id="cd19769">
    <property type="entry name" value="Bbox2_TRIM16-like"/>
    <property type="match status" value="1"/>
</dbReference>
<feature type="region of interest" description="Disordered" evidence="6">
    <location>
        <begin position="315"/>
        <end position="343"/>
    </location>
</feature>
<feature type="region of interest" description="Disordered" evidence="6">
    <location>
        <begin position="366"/>
        <end position="385"/>
    </location>
</feature>
<dbReference type="InterPro" id="IPR015915">
    <property type="entry name" value="Kelch-typ_b-propeller"/>
</dbReference>
<evidence type="ECO:0000256" key="6">
    <source>
        <dbReference type="SAM" id="MobiDB-lite"/>
    </source>
</evidence>
<feature type="compositionally biased region" description="Polar residues" evidence="6">
    <location>
        <begin position="425"/>
        <end position="436"/>
    </location>
</feature>
<evidence type="ECO:0000259" key="7">
    <source>
        <dbReference type="PROSITE" id="PS50089"/>
    </source>
</evidence>
<gene>
    <name evidence="9" type="primary">Contig2752.g2952</name>
    <name evidence="9" type="ORF">STYLEM_9501</name>
</gene>
<dbReference type="InterPro" id="IPR000315">
    <property type="entry name" value="Znf_B-box"/>
</dbReference>
<dbReference type="PANTHER" id="PTHR46260">
    <property type="entry name" value="RING-TYPE DOMAIN-CONTAINING PROTEIN"/>
    <property type="match status" value="1"/>
</dbReference>
<keyword evidence="5" id="KW-0175">Coiled coil</keyword>
<keyword evidence="1" id="KW-0880">Kelch repeat</keyword>
<keyword evidence="4" id="KW-0862">Zinc</keyword>
<organism evidence="9 10">
    <name type="scientific">Stylonychia lemnae</name>
    <name type="common">Ciliate</name>
    <dbReference type="NCBI Taxonomy" id="5949"/>
    <lineage>
        <taxon>Eukaryota</taxon>
        <taxon>Sar</taxon>
        <taxon>Alveolata</taxon>
        <taxon>Ciliophora</taxon>
        <taxon>Intramacronucleata</taxon>
        <taxon>Spirotrichea</taxon>
        <taxon>Stichotrichia</taxon>
        <taxon>Sporadotrichida</taxon>
        <taxon>Oxytrichidae</taxon>
        <taxon>Stylonychinae</taxon>
        <taxon>Stylonychia</taxon>
    </lineage>
</organism>
<dbReference type="GO" id="GO:0008270">
    <property type="term" value="F:zinc ion binding"/>
    <property type="evidence" value="ECO:0007669"/>
    <property type="project" value="UniProtKB-KW"/>
</dbReference>
<dbReference type="SUPFAM" id="SSF117281">
    <property type="entry name" value="Kelch motif"/>
    <property type="match status" value="1"/>
</dbReference>
<name>A0A078AF84_STYLE</name>
<dbReference type="Gene3D" id="3.30.160.60">
    <property type="entry name" value="Classic Zinc Finger"/>
    <property type="match status" value="1"/>
</dbReference>
<protein>
    <submittedName>
        <fullName evidence="9">Kelch motif family protein</fullName>
    </submittedName>
</protein>
<keyword evidence="4" id="KW-0863">Zinc-finger</keyword>
<dbReference type="Pfam" id="PF24681">
    <property type="entry name" value="Kelch_KLHDC2_KLHL20_DRC7"/>
    <property type="match status" value="1"/>
</dbReference>
<evidence type="ECO:0000256" key="5">
    <source>
        <dbReference type="SAM" id="Coils"/>
    </source>
</evidence>
<keyword evidence="10" id="KW-1185">Reference proteome</keyword>
<accession>A0A078AF84</accession>
<evidence type="ECO:0000256" key="4">
    <source>
        <dbReference type="PROSITE-ProRule" id="PRU00024"/>
    </source>
</evidence>
<dbReference type="InterPro" id="IPR051746">
    <property type="entry name" value="Kelch_domain_containing_8"/>
</dbReference>
<dbReference type="Gene3D" id="2.120.10.80">
    <property type="entry name" value="Kelch-type beta propeller"/>
    <property type="match status" value="1"/>
</dbReference>
<keyword evidence="2" id="KW-0479">Metal-binding</keyword>
<evidence type="ECO:0000256" key="3">
    <source>
        <dbReference type="ARBA" id="ARBA00022737"/>
    </source>
</evidence>
<evidence type="ECO:0000259" key="8">
    <source>
        <dbReference type="PROSITE" id="PS50119"/>
    </source>
</evidence>
<dbReference type="PROSITE" id="PS50119">
    <property type="entry name" value="ZF_BBOX"/>
    <property type="match status" value="1"/>
</dbReference>
<dbReference type="InterPro" id="IPR006652">
    <property type="entry name" value="Kelch_1"/>
</dbReference>
<feature type="compositionally biased region" description="Polar residues" evidence="6">
    <location>
        <begin position="315"/>
        <end position="327"/>
    </location>
</feature>
<feature type="coiled-coil region" evidence="5">
    <location>
        <begin position="141"/>
        <end position="194"/>
    </location>
</feature>
<dbReference type="Gene3D" id="3.30.40.10">
    <property type="entry name" value="Zinc/RING finger domain, C3HC4 (zinc finger)"/>
    <property type="match status" value="1"/>
</dbReference>
<sequence length="776" mass="87588">MNNLLYCDYCANPFDQEYRIPSILHQCGCTFCKPCIKDMIEIQNVAGCPNDNEMISEKSADDCRRNQKILNFINSDDAVPLLFGSFESIPCPKHPQKLIEYFCKTCSQSVCVKCIYDDHNGHQLMQIEEMSNSLKQNVIDLRKMIDNTKRLIEENSKLIEQVKEELERLMEQQLNNIHEGFSELQRKLEEKKHEIIFEFEKKYKKEEQRFLSKQNLIHSNADELENIEKIFEELVQFIEISNDAQILQKISDVTTFLHKSFTDLDIITKNQVTQKGEIYIDQNFKPLSLNQIKLFGMMDTDNKLGLYGPRAGSVLSNRGQSRGAGSNQEEESFVNDENTNANKKLSINNTSKSQSTLLPRSMMGTVAAGGPKNSKLPPVSGGANMRPRNLKTAGGGPASAMKSRNTNNQSLIEDQVPTVRGTGGYNNNRPTTTNNLASPEKVKFNVANQSMNQQTNKESVSEQSDTQQIIIDETHDQNKIYCFGDSQGILQFSIGTMQWWVVNFDNNSTYDGTLKYMSSCSTVDKKIYLSGGCFTTNAYPSSLCFEINIKVLSKPVKKKNMLLKRYGHCTVFMNGYMYAIGGFSHKDIPNEQPVTLASCEKFSVLENVWSYVSTMNESRSFASVVGLENQFIYAFGGLHDFNVLQTIEKYDTITDAWVQLYFKLPVPLAKLGAVVIDNRSVLICGGMSSDYEPQKACHLLDLQNIKWTKKKNMNVSKLVANGLFYSGGYVFAIGGNGEGACERYNIDKDTWQKIPSFAGKISGENSLYTYTSCMIK</sequence>
<feature type="domain" description="RING-type" evidence="7">
    <location>
        <begin position="7"/>
        <end position="52"/>
    </location>
</feature>
<dbReference type="InterPro" id="IPR001841">
    <property type="entry name" value="Znf_RING"/>
</dbReference>
<dbReference type="PROSITE" id="PS50089">
    <property type="entry name" value="ZF_RING_2"/>
    <property type="match status" value="1"/>
</dbReference>
<keyword evidence="3" id="KW-0677">Repeat</keyword>
<dbReference type="OrthoDB" id="45365at2759"/>
<dbReference type="SUPFAM" id="SSF57845">
    <property type="entry name" value="B-box zinc-binding domain"/>
    <property type="match status" value="1"/>
</dbReference>
<dbReference type="Pfam" id="PF00643">
    <property type="entry name" value="zf-B_box"/>
    <property type="match status" value="1"/>
</dbReference>
<evidence type="ECO:0000256" key="1">
    <source>
        <dbReference type="ARBA" id="ARBA00022441"/>
    </source>
</evidence>
<reference evidence="9 10" key="1">
    <citation type="submission" date="2014-06" db="EMBL/GenBank/DDBJ databases">
        <authorList>
            <person name="Swart Estienne"/>
        </authorList>
    </citation>
    <scope>NUCLEOTIDE SEQUENCE [LARGE SCALE GENOMIC DNA]</scope>
    <source>
        <strain evidence="9 10">130c</strain>
    </source>
</reference>
<proteinExistence type="predicted"/>
<feature type="region of interest" description="Disordered" evidence="6">
    <location>
        <begin position="417"/>
        <end position="436"/>
    </location>
</feature>